<dbReference type="PATRIC" id="fig|443610.3.peg.2424"/>
<dbReference type="AlphaFoldDB" id="A0A0F5FDD1"/>
<dbReference type="EMBL" id="JZEX01000192">
    <property type="protein sequence ID" value="KKB06861.1"/>
    <property type="molecule type" value="Genomic_DNA"/>
</dbReference>
<accession>A0A0F5FDD1</accession>
<gene>
    <name evidence="1" type="ORF">VE25_20505</name>
</gene>
<protein>
    <recommendedName>
        <fullName evidence="3">YdeI/OmpD-associated family protein</fullName>
    </recommendedName>
</protein>
<proteinExistence type="predicted"/>
<dbReference type="RefSeq" id="WP_046110541.1">
    <property type="nucleotide sequence ID" value="NZ_JZEX01000192.1"/>
</dbReference>
<comment type="caution">
    <text evidence="1">The sequence shown here is derived from an EMBL/GenBank/DDBJ whole genome shotgun (WGS) entry which is preliminary data.</text>
</comment>
<dbReference type="Proteomes" id="UP000033632">
    <property type="component" value="Unassembled WGS sequence"/>
</dbReference>
<organism evidence="1 2">
    <name type="scientific">Devosia geojensis</name>
    <dbReference type="NCBI Taxonomy" id="443610"/>
    <lineage>
        <taxon>Bacteria</taxon>
        <taxon>Pseudomonadati</taxon>
        <taxon>Pseudomonadota</taxon>
        <taxon>Alphaproteobacteria</taxon>
        <taxon>Hyphomicrobiales</taxon>
        <taxon>Devosiaceae</taxon>
        <taxon>Devosia</taxon>
    </lineage>
</organism>
<keyword evidence="2" id="KW-1185">Reference proteome</keyword>
<name>A0A0F5FDD1_9HYPH</name>
<evidence type="ECO:0008006" key="3">
    <source>
        <dbReference type="Google" id="ProtNLM"/>
    </source>
</evidence>
<dbReference type="STRING" id="443610.VE25_20505"/>
<evidence type="ECO:0000313" key="1">
    <source>
        <dbReference type="EMBL" id="KKB06861.1"/>
    </source>
</evidence>
<dbReference type="Pfam" id="PF13376">
    <property type="entry name" value="OmdA"/>
    <property type="match status" value="1"/>
</dbReference>
<sequence length="86" mass="10143">MTTSAPSSENLKRALQPMPADIGRLLKERHLERAYEMRPAYQRNDYLGWIARAKRADTRQKRIDQMLDELARGDAYMKMEYNGPRE</sequence>
<dbReference type="OrthoDB" id="214150at2"/>
<reference evidence="1 2" key="1">
    <citation type="submission" date="2015-03" db="EMBL/GenBank/DDBJ databases">
        <authorList>
            <person name="Hassan Y.I."/>
            <person name="Lepp D."/>
            <person name="Li X.-Z."/>
            <person name="Zhou T."/>
        </authorList>
    </citation>
    <scope>NUCLEOTIDE SEQUENCE [LARGE SCALE GENOMIC DNA]</scope>
    <source>
        <strain evidence="1 2">BD-c194</strain>
    </source>
</reference>
<evidence type="ECO:0000313" key="2">
    <source>
        <dbReference type="Proteomes" id="UP000033632"/>
    </source>
</evidence>